<dbReference type="AlphaFoldDB" id="A0A1V9Y4M3"/>
<evidence type="ECO:0000256" key="2">
    <source>
        <dbReference type="SAM" id="MobiDB-lite"/>
    </source>
</evidence>
<evidence type="ECO:0000313" key="4">
    <source>
        <dbReference type="Proteomes" id="UP000243579"/>
    </source>
</evidence>
<name>A0A1V9Y4M3_ACHHY</name>
<dbReference type="EMBL" id="JNBR01002889">
    <property type="protein sequence ID" value="OQR80673.1"/>
    <property type="molecule type" value="Genomic_DNA"/>
</dbReference>
<feature type="region of interest" description="Disordered" evidence="2">
    <location>
        <begin position="1"/>
        <end position="23"/>
    </location>
</feature>
<evidence type="ECO:0000313" key="3">
    <source>
        <dbReference type="EMBL" id="OQR80673.1"/>
    </source>
</evidence>
<protein>
    <submittedName>
        <fullName evidence="3">Uncharacterized protein</fullName>
    </submittedName>
</protein>
<proteinExistence type="predicted"/>
<reference evidence="3 4" key="1">
    <citation type="journal article" date="2014" name="Genome Biol. Evol.">
        <title>The secreted proteins of Achlya hypogyna and Thraustotheca clavata identify the ancestral oomycete secretome and reveal gene acquisitions by horizontal gene transfer.</title>
        <authorList>
            <person name="Misner I."/>
            <person name="Blouin N."/>
            <person name="Leonard G."/>
            <person name="Richards T.A."/>
            <person name="Lane C.E."/>
        </authorList>
    </citation>
    <scope>NUCLEOTIDE SEQUENCE [LARGE SCALE GENOMIC DNA]</scope>
    <source>
        <strain evidence="3 4">ATCC 48635</strain>
    </source>
</reference>
<feature type="coiled-coil region" evidence="1">
    <location>
        <begin position="74"/>
        <end position="101"/>
    </location>
</feature>
<sequence>MTHPPSAISPVAHDSKKKRMPNPKCRNEYQRKMQRIYRRAEADERRQLRHTVAMLESYASLSRTMQMVSWYDTAIGLKDEVDRATSENTNLRSQLADQRALAEALSAFVSTPGSPLPEDRTARRMSLTWMTQRLFANTQCVLHAYAFPSCGAMADVEHRDGATVMRHQRLLPVCVEIVADAYAHAFVTKPHPGCSSTELDTELLAGSGIVHRRWDFGLGCDAFVHRHFRERGQSLLVSTSVDSGSCVAGWAIARITGPNTTLVQEFWTVRHTATEVAQSFLAARCAFVDALIL</sequence>
<keyword evidence="1" id="KW-0175">Coiled coil</keyword>
<keyword evidence="4" id="KW-1185">Reference proteome</keyword>
<dbReference type="OrthoDB" id="74321at2759"/>
<comment type="caution">
    <text evidence="3">The sequence shown here is derived from an EMBL/GenBank/DDBJ whole genome shotgun (WGS) entry which is preliminary data.</text>
</comment>
<organism evidence="3 4">
    <name type="scientific">Achlya hypogyna</name>
    <name type="common">Oomycete</name>
    <name type="synonym">Protoachlya hypogyna</name>
    <dbReference type="NCBI Taxonomy" id="1202772"/>
    <lineage>
        <taxon>Eukaryota</taxon>
        <taxon>Sar</taxon>
        <taxon>Stramenopiles</taxon>
        <taxon>Oomycota</taxon>
        <taxon>Saprolegniomycetes</taxon>
        <taxon>Saprolegniales</taxon>
        <taxon>Achlyaceae</taxon>
        <taxon>Achlya</taxon>
    </lineage>
</organism>
<evidence type="ECO:0000256" key="1">
    <source>
        <dbReference type="SAM" id="Coils"/>
    </source>
</evidence>
<gene>
    <name evidence="3" type="ORF">ACHHYP_17352</name>
</gene>
<accession>A0A1V9Y4M3</accession>
<dbReference type="Proteomes" id="UP000243579">
    <property type="component" value="Unassembled WGS sequence"/>
</dbReference>